<proteinExistence type="predicted"/>
<dbReference type="PANTHER" id="PTHR46387">
    <property type="entry name" value="POLYNUCLEOTIDYL TRANSFERASE, RIBONUCLEASE H-LIKE SUPERFAMILY PROTEIN"/>
    <property type="match status" value="1"/>
</dbReference>
<protein>
    <recommendedName>
        <fullName evidence="1">RNase H type-1 domain-containing protein</fullName>
    </recommendedName>
</protein>
<feature type="domain" description="RNase H type-1" evidence="1">
    <location>
        <begin position="137"/>
        <end position="268"/>
    </location>
</feature>
<dbReference type="Gene3D" id="3.40.970.10">
    <property type="entry name" value="Ribonuclease H1, N-terminal domain"/>
    <property type="match status" value="1"/>
</dbReference>
<dbReference type="InterPro" id="IPR002156">
    <property type="entry name" value="RNaseH_domain"/>
</dbReference>
<dbReference type="Pfam" id="PF13456">
    <property type="entry name" value="RVT_3"/>
    <property type="match status" value="1"/>
</dbReference>
<sequence length="278" mass="30371">MEEEKDAFYVVRKGDVVGIYKSLKDCQNQAGSSVCNPSVSVFKGYGLPKEAEEYLVSHGLKNASYTISASDVKDGIFGDLVACPYQQPASSMVKSFVNDSPPKRLPDMMFPSASSFPPYNKHFKADNCNETRVLSSAGQSCILEFDGASKGNPGLSGAGAVLRAEDGSVLYRLREGVGTATNNVAEYRAVILGLKFALEKGYKHIRVKGDSKLVCCQIEGVWKTKNQNMADLCQVAKQLKEKFTSFEINHVLREFNAEADVLANRAINLRDGQVAVEF</sequence>
<dbReference type="PANTHER" id="PTHR46387:SF40">
    <property type="entry name" value="POLYNUCLEOTIDYL TRANSFERASE, RIBONUCLEASE H-LIKE SUPERFAMILY PROTEIN"/>
    <property type="match status" value="1"/>
</dbReference>
<dbReference type="AlphaFoldDB" id="A0AAW1WNM3"/>
<dbReference type="InterPro" id="IPR012337">
    <property type="entry name" value="RNaseH-like_sf"/>
</dbReference>
<dbReference type="Gene3D" id="3.30.420.10">
    <property type="entry name" value="Ribonuclease H-like superfamily/Ribonuclease H"/>
    <property type="match status" value="1"/>
</dbReference>
<dbReference type="InterPro" id="IPR011320">
    <property type="entry name" value="RNase_H1_N"/>
</dbReference>
<reference evidence="2 3" key="1">
    <citation type="journal article" date="2023" name="G3 (Bethesda)">
        <title>A chromosome-length genome assembly and annotation of blackberry (Rubus argutus, cv. 'Hillquist').</title>
        <authorList>
            <person name="Bruna T."/>
            <person name="Aryal R."/>
            <person name="Dudchenko O."/>
            <person name="Sargent D.J."/>
            <person name="Mead D."/>
            <person name="Buti M."/>
            <person name="Cavallini A."/>
            <person name="Hytonen T."/>
            <person name="Andres J."/>
            <person name="Pham M."/>
            <person name="Weisz D."/>
            <person name="Mascagni F."/>
            <person name="Usai G."/>
            <person name="Natali L."/>
            <person name="Bassil N."/>
            <person name="Fernandez G.E."/>
            <person name="Lomsadze A."/>
            <person name="Armour M."/>
            <person name="Olukolu B."/>
            <person name="Poorten T."/>
            <person name="Britton C."/>
            <person name="Davik J."/>
            <person name="Ashrafi H."/>
            <person name="Aiden E.L."/>
            <person name="Borodovsky M."/>
            <person name="Worthington M."/>
        </authorList>
    </citation>
    <scope>NUCLEOTIDE SEQUENCE [LARGE SCALE GENOMIC DNA]</scope>
    <source>
        <strain evidence="2">PI 553951</strain>
    </source>
</reference>
<organism evidence="2 3">
    <name type="scientific">Rubus argutus</name>
    <name type="common">Southern blackberry</name>
    <dbReference type="NCBI Taxonomy" id="59490"/>
    <lineage>
        <taxon>Eukaryota</taxon>
        <taxon>Viridiplantae</taxon>
        <taxon>Streptophyta</taxon>
        <taxon>Embryophyta</taxon>
        <taxon>Tracheophyta</taxon>
        <taxon>Spermatophyta</taxon>
        <taxon>Magnoliopsida</taxon>
        <taxon>eudicotyledons</taxon>
        <taxon>Gunneridae</taxon>
        <taxon>Pentapetalae</taxon>
        <taxon>rosids</taxon>
        <taxon>fabids</taxon>
        <taxon>Rosales</taxon>
        <taxon>Rosaceae</taxon>
        <taxon>Rosoideae</taxon>
        <taxon>Rosoideae incertae sedis</taxon>
        <taxon>Rubus</taxon>
    </lineage>
</organism>
<dbReference type="InterPro" id="IPR037056">
    <property type="entry name" value="RNase_H1_N_sf"/>
</dbReference>
<keyword evidence="3" id="KW-1185">Reference proteome</keyword>
<dbReference type="SUPFAM" id="SSF53098">
    <property type="entry name" value="Ribonuclease H-like"/>
    <property type="match status" value="1"/>
</dbReference>
<name>A0AAW1WNM3_RUBAR</name>
<dbReference type="Proteomes" id="UP001457282">
    <property type="component" value="Unassembled WGS sequence"/>
</dbReference>
<dbReference type="GO" id="GO:0003676">
    <property type="term" value="F:nucleic acid binding"/>
    <property type="evidence" value="ECO:0007669"/>
    <property type="project" value="InterPro"/>
</dbReference>
<dbReference type="InterPro" id="IPR009027">
    <property type="entry name" value="Ribosomal_bL9/RNase_H1_N"/>
</dbReference>
<accession>A0AAW1WNM3</accession>
<dbReference type="Pfam" id="PF01693">
    <property type="entry name" value="Cauli_VI"/>
    <property type="match status" value="1"/>
</dbReference>
<gene>
    <name evidence="2" type="ORF">M0R45_033558</name>
</gene>
<evidence type="ECO:0000313" key="2">
    <source>
        <dbReference type="EMBL" id="KAK9925228.1"/>
    </source>
</evidence>
<dbReference type="CDD" id="cd09279">
    <property type="entry name" value="RNase_HI_like"/>
    <property type="match status" value="1"/>
</dbReference>
<evidence type="ECO:0000313" key="3">
    <source>
        <dbReference type="Proteomes" id="UP001457282"/>
    </source>
</evidence>
<comment type="caution">
    <text evidence="2">The sequence shown here is derived from an EMBL/GenBank/DDBJ whole genome shotgun (WGS) entry which is preliminary data.</text>
</comment>
<dbReference type="InterPro" id="IPR036397">
    <property type="entry name" value="RNaseH_sf"/>
</dbReference>
<evidence type="ECO:0000259" key="1">
    <source>
        <dbReference type="PROSITE" id="PS50879"/>
    </source>
</evidence>
<dbReference type="SUPFAM" id="SSF55658">
    <property type="entry name" value="L9 N-domain-like"/>
    <property type="match status" value="1"/>
</dbReference>
<dbReference type="EMBL" id="JBEDUW010000006">
    <property type="protein sequence ID" value="KAK9925228.1"/>
    <property type="molecule type" value="Genomic_DNA"/>
</dbReference>
<dbReference type="GO" id="GO:0004523">
    <property type="term" value="F:RNA-DNA hybrid ribonuclease activity"/>
    <property type="evidence" value="ECO:0007669"/>
    <property type="project" value="InterPro"/>
</dbReference>
<dbReference type="PROSITE" id="PS50879">
    <property type="entry name" value="RNASE_H_1"/>
    <property type="match status" value="1"/>
</dbReference>
<dbReference type="FunFam" id="3.30.420.10:FF:000076">
    <property type="entry name" value="RBR-type E3 ubiquitin transferase"/>
    <property type="match status" value="1"/>
</dbReference>